<dbReference type="InterPro" id="IPR050390">
    <property type="entry name" value="C5-Methyltransferase"/>
</dbReference>
<dbReference type="PRINTS" id="PR00105">
    <property type="entry name" value="C5METTRFRASE"/>
</dbReference>
<name>A0ABZ2RSX9_9BACT</name>
<comment type="similarity">
    <text evidence="6 7">Belongs to the class I-like SAM-binding methyltransferase superfamily. C5-methyltransferase family.</text>
</comment>
<dbReference type="GO" id="GO:0032259">
    <property type="term" value="P:methylation"/>
    <property type="evidence" value="ECO:0007669"/>
    <property type="project" value="UniProtKB-KW"/>
</dbReference>
<dbReference type="NCBIfam" id="TIGR00675">
    <property type="entry name" value="dcm"/>
    <property type="match status" value="1"/>
</dbReference>
<dbReference type="Pfam" id="PF00145">
    <property type="entry name" value="DNA_methylase"/>
    <property type="match status" value="1"/>
</dbReference>
<organism evidence="8 9">
    <name type="scientific">Mycoplasmopsis felifaucium</name>
    <dbReference type="NCBI Taxonomy" id="35768"/>
    <lineage>
        <taxon>Bacteria</taxon>
        <taxon>Bacillati</taxon>
        <taxon>Mycoplasmatota</taxon>
        <taxon>Mycoplasmoidales</taxon>
        <taxon>Metamycoplasmataceae</taxon>
        <taxon>Mycoplasmopsis</taxon>
    </lineage>
</organism>
<evidence type="ECO:0000256" key="5">
    <source>
        <dbReference type="ARBA" id="ARBA00022747"/>
    </source>
</evidence>
<evidence type="ECO:0000256" key="1">
    <source>
        <dbReference type="ARBA" id="ARBA00011975"/>
    </source>
</evidence>
<dbReference type="PROSITE" id="PS51679">
    <property type="entry name" value="SAM_MT_C5"/>
    <property type="match status" value="1"/>
</dbReference>
<evidence type="ECO:0000256" key="2">
    <source>
        <dbReference type="ARBA" id="ARBA00022603"/>
    </source>
</evidence>
<keyword evidence="5" id="KW-0680">Restriction system</keyword>
<dbReference type="GO" id="GO:0003886">
    <property type="term" value="F:DNA (cytosine-5-)-methyltransferase activity"/>
    <property type="evidence" value="ECO:0007669"/>
    <property type="project" value="UniProtKB-EC"/>
</dbReference>
<keyword evidence="3 6" id="KW-0808">Transferase</keyword>
<proteinExistence type="inferred from homology"/>
<dbReference type="InterPro" id="IPR001525">
    <property type="entry name" value="C5_MeTfrase"/>
</dbReference>
<dbReference type="EMBL" id="CP148067">
    <property type="protein sequence ID" value="WXL28760.1"/>
    <property type="molecule type" value="Genomic_DNA"/>
</dbReference>
<dbReference type="Gene3D" id="3.90.120.10">
    <property type="entry name" value="DNA Methylase, subunit A, domain 2"/>
    <property type="match status" value="1"/>
</dbReference>
<dbReference type="PANTHER" id="PTHR10629:SF52">
    <property type="entry name" value="DNA (CYTOSINE-5)-METHYLTRANSFERASE 1"/>
    <property type="match status" value="1"/>
</dbReference>
<dbReference type="InterPro" id="IPR029063">
    <property type="entry name" value="SAM-dependent_MTases_sf"/>
</dbReference>
<dbReference type="RefSeq" id="WP_338822305.1">
    <property type="nucleotide sequence ID" value="NZ_CP148067.1"/>
</dbReference>
<dbReference type="EC" id="2.1.1.37" evidence="1"/>
<keyword evidence="2 6" id="KW-0489">Methyltransferase</keyword>
<keyword evidence="9" id="KW-1185">Reference proteome</keyword>
<evidence type="ECO:0000256" key="7">
    <source>
        <dbReference type="RuleBase" id="RU000416"/>
    </source>
</evidence>
<evidence type="ECO:0000256" key="4">
    <source>
        <dbReference type="ARBA" id="ARBA00022691"/>
    </source>
</evidence>
<gene>
    <name evidence="8" type="ORF">WG617_01865</name>
</gene>
<dbReference type="Gene3D" id="3.40.50.150">
    <property type="entry name" value="Vaccinia Virus protein VP39"/>
    <property type="match status" value="1"/>
</dbReference>
<evidence type="ECO:0000256" key="3">
    <source>
        <dbReference type="ARBA" id="ARBA00022679"/>
    </source>
</evidence>
<evidence type="ECO:0000313" key="8">
    <source>
        <dbReference type="EMBL" id="WXL28760.1"/>
    </source>
</evidence>
<sequence>MSGMMPVGSVEIMPQAVETYKTNFSKIKGFKENVSDRDIRDEKIKQDLIQSVKNKHIHLIAGGFPCQGFSMADNRIVADPRNSLYLDMLEIVNRIKPEFVLMENVKGLRSMMDGKIEEKIINDYKEIGYDINVTVLNSADYGVAQHRQRVIFIGNRIGAKNYHPKPTHNENNYVSVGKVLDKYVEMAENKDINHIFSKTSEDMKKRLEAIPIGKNLYGNYSDAWKKVDWNKPSCTVKENHGGVNVHPILNRVMTPRELATLQSFPENFIFSGSKKWQLVQIGNAVPCLLGKAIGLAILKSYDEWRK</sequence>
<protein>
    <recommendedName>
        <fullName evidence="1">DNA (cytosine-5-)-methyltransferase</fullName>
        <ecNumber evidence="1">2.1.1.37</ecNumber>
    </recommendedName>
</protein>
<keyword evidence="4 6" id="KW-0949">S-adenosyl-L-methionine</keyword>
<accession>A0ABZ2RSX9</accession>
<dbReference type="SUPFAM" id="SSF53335">
    <property type="entry name" value="S-adenosyl-L-methionine-dependent methyltransferases"/>
    <property type="match status" value="1"/>
</dbReference>
<dbReference type="Proteomes" id="UP001477443">
    <property type="component" value="Chromosome"/>
</dbReference>
<feature type="active site" evidence="6">
    <location>
        <position position="66"/>
    </location>
</feature>
<reference evidence="8" key="1">
    <citation type="submission" date="2024-03" db="EMBL/GenBank/DDBJ databases">
        <title>Complete genome sequence of Mycoplasma felifaucium Z921 isolated from the trachea of a cheetah.</title>
        <authorList>
            <person name="Spergser J."/>
        </authorList>
    </citation>
    <scope>NUCLEOTIDE SEQUENCE [LARGE SCALE GENOMIC DNA]</scope>
    <source>
        <strain evidence="8">Z921</strain>
    </source>
</reference>
<dbReference type="PANTHER" id="PTHR10629">
    <property type="entry name" value="CYTOSINE-SPECIFIC METHYLTRANSFERASE"/>
    <property type="match status" value="1"/>
</dbReference>
<evidence type="ECO:0000313" key="9">
    <source>
        <dbReference type="Proteomes" id="UP001477443"/>
    </source>
</evidence>
<evidence type="ECO:0000256" key="6">
    <source>
        <dbReference type="PROSITE-ProRule" id="PRU01016"/>
    </source>
</evidence>